<keyword evidence="1" id="KW-0732">Signal</keyword>
<reference evidence="2 3" key="1">
    <citation type="submission" date="2019-06" db="EMBL/GenBank/DDBJ databases">
        <title>Sorghum-associated microbial communities from plants grown in Nebraska, USA.</title>
        <authorList>
            <person name="Schachtman D."/>
        </authorList>
    </citation>
    <scope>NUCLEOTIDE SEQUENCE [LARGE SCALE GENOMIC DNA]</scope>
    <source>
        <strain evidence="2 3">T529</strain>
    </source>
</reference>
<accession>A0A561C167</accession>
<evidence type="ECO:0000313" key="3">
    <source>
        <dbReference type="Proteomes" id="UP000319722"/>
    </source>
</evidence>
<name>A0A561C167_9BURK</name>
<organism evidence="2 3">
    <name type="scientific">Variovorax beijingensis</name>
    <dbReference type="NCBI Taxonomy" id="2496117"/>
    <lineage>
        <taxon>Bacteria</taxon>
        <taxon>Pseudomonadati</taxon>
        <taxon>Pseudomonadota</taxon>
        <taxon>Betaproteobacteria</taxon>
        <taxon>Burkholderiales</taxon>
        <taxon>Comamonadaceae</taxon>
        <taxon>Variovorax</taxon>
    </lineage>
</organism>
<protein>
    <submittedName>
        <fullName evidence="2">Uncharacterized protein</fullName>
    </submittedName>
</protein>
<dbReference type="EMBL" id="VIVL01000006">
    <property type="protein sequence ID" value="TWD84921.1"/>
    <property type="molecule type" value="Genomic_DNA"/>
</dbReference>
<feature type="signal peptide" evidence="1">
    <location>
        <begin position="1"/>
        <end position="18"/>
    </location>
</feature>
<gene>
    <name evidence="2" type="ORF">FB547_1063</name>
</gene>
<dbReference type="AlphaFoldDB" id="A0A561C167"/>
<sequence length="290" mass="33709">MGCSPFFLLASFSFLAWAAPSQTPDALSKTVMNSSEKRNVFVEIGEPPEAWVRRYGKKVEINSKNHGLKFYGLDWTVKNPGQLIVRNRLSEFQLEAVLGAMGTFDDEYPGEGFSKIVITTNISQSETIAHDEARQKIFALLQKIRSAGWTRWIYPSDPRLSGEDAFRYQIAEDDTFYSLDSNYLPPLDVWMKLSDRSQWKFFLNDVAMSVRFSRDQDRMKPNLPGAYIVWIELISKNEMERSEFQGEERKKWKALYPGARKRQLSIRIEQEKKLQMQGYKIDVEYKNPDQ</sequence>
<proteinExistence type="predicted"/>
<feature type="chain" id="PRO_5021956310" evidence="1">
    <location>
        <begin position="19"/>
        <end position="290"/>
    </location>
</feature>
<dbReference type="Proteomes" id="UP000319722">
    <property type="component" value="Unassembled WGS sequence"/>
</dbReference>
<evidence type="ECO:0000313" key="2">
    <source>
        <dbReference type="EMBL" id="TWD84921.1"/>
    </source>
</evidence>
<evidence type="ECO:0000256" key="1">
    <source>
        <dbReference type="SAM" id="SignalP"/>
    </source>
</evidence>
<comment type="caution">
    <text evidence="2">The sequence shown here is derived from an EMBL/GenBank/DDBJ whole genome shotgun (WGS) entry which is preliminary data.</text>
</comment>